<dbReference type="InterPro" id="IPR027385">
    <property type="entry name" value="Beta-barrel_OMP"/>
</dbReference>
<evidence type="ECO:0000313" key="4">
    <source>
        <dbReference type="EMBL" id="PSJ40551.1"/>
    </source>
</evidence>
<dbReference type="Gene3D" id="2.40.160.20">
    <property type="match status" value="1"/>
</dbReference>
<evidence type="ECO:0000313" key="5">
    <source>
        <dbReference type="Proteomes" id="UP000241167"/>
    </source>
</evidence>
<organism evidence="4 5">
    <name type="scientific">Allosphingosinicella deserti</name>
    <dbReference type="NCBI Taxonomy" id="2116704"/>
    <lineage>
        <taxon>Bacteria</taxon>
        <taxon>Pseudomonadati</taxon>
        <taxon>Pseudomonadota</taxon>
        <taxon>Alphaproteobacteria</taxon>
        <taxon>Sphingomonadales</taxon>
        <taxon>Sphingomonadaceae</taxon>
        <taxon>Allosphingosinicella</taxon>
    </lineage>
</organism>
<dbReference type="AlphaFoldDB" id="A0A2P7QRF9"/>
<feature type="signal peptide" evidence="2">
    <location>
        <begin position="1"/>
        <end position="21"/>
    </location>
</feature>
<dbReference type="RefSeq" id="WP_106512701.1">
    <property type="nucleotide sequence ID" value="NZ_PXYI01000003.1"/>
</dbReference>
<evidence type="ECO:0000256" key="1">
    <source>
        <dbReference type="ARBA" id="ARBA00022729"/>
    </source>
</evidence>
<dbReference type="InterPro" id="IPR011250">
    <property type="entry name" value="OMP/PagP_B-barrel"/>
</dbReference>
<accession>A0A2P7QRF9</accession>
<keyword evidence="1 2" id="KW-0732">Signal</keyword>
<keyword evidence="5" id="KW-1185">Reference proteome</keyword>
<dbReference type="EMBL" id="PXYI01000003">
    <property type="protein sequence ID" value="PSJ40551.1"/>
    <property type="molecule type" value="Genomic_DNA"/>
</dbReference>
<dbReference type="Proteomes" id="UP000241167">
    <property type="component" value="Unassembled WGS sequence"/>
</dbReference>
<name>A0A2P7QRF9_9SPHN</name>
<dbReference type="OrthoDB" id="8222426at2"/>
<reference evidence="4 5" key="1">
    <citation type="submission" date="2018-03" db="EMBL/GenBank/DDBJ databases">
        <title>The draft genome of Sphingosinicella sp. GL-C-18.</title>
        <authorList>
            <person name="Liu L."/>
            <person name="Li L."/>
            <person name="Liang L."/>
            <person name="Zhang X."/>
            <person name="Wang T."/>
        </authorList>
    </citation>
    <scope>NUCLEOTIDE SEQUENCE [LARGE SCALE GENOMIC DNA]</scope>
    <source>
        <strain evidence="4 5">GL-C-18</strain>
    </source>
</reference>
<evidence type="ECO:0000259" key="3">
    <source>
        <dbReference type="Pfam" id="PF13505"/>
    </source>
</evidence>
<proteinExistence type="predicted"/>
<gene>
    <name evidence="4" type="ORF">C7I55_09480</name>
</gene>
<comment type="caution">
    <text evidence="4">The sequence shown here is derived from an EMBL/GenBank/DDBJ whole genome shotgun (WGS) entry which is preliminary data.</text>
</comment>
<dbReference type="Pfam" id="PF13505">
    <property type="entry name" value="OMP_b-brl"/>
    <property type="match status" value="1"/>
</dbReference>
<protein>
    <recommendedName>
        <fullName evidence="3">Outer membrane protein beta-barrel domain-containing protein</fullName>
    </recommendedName>
</protein>
<feature type="domain" description="Outer membrane protein beta-barrel" evidence="3">
    <location>
        <begin position="10"/>
        <end position="231"/>
    </location>
</feature>
<feature type="chain" id="PRO_5015124503" description="Outer membrane protein beta-barrel domain-containing protein" evidence="2">
    <location>
        <begin position="22"/>
        <end position="231"/>
    </location>
</feature>
<sequence length="231" mass="24470">MRVMSFVALGAAFSAAAPAMAADEGFTGARLEGRLGWDNLQTRADIPDPIRPAQRVSAEPLDSAFSYGIEGGYDHPVGASALVGAYAGVEQTGAKVCREISADDLGCGKVKRTVSAGVRTGWIIGPGAMLYAKGGWSMGSTRLGYTDFDAAKADKDYQPYARKKTRSGFHLGAGLEVPFGFDLYGKIEYAYTDYGRDSFTVPTGTSATSDDVAASIHMRRHQAVAGFGIRF</sequence>
<dbReference type="SUPFAM" id="SSF56925">
    <property type="entry name" value="OMPA-like"/>
    <property type="match status" value="1"/>
</dbReference>
<evidence type="ECO:0000256" key="2">
    <source>
        <dbReference type="SAM" id="SignalP"/>
    </source>
</evidence>